<evidence type="ECO:0000313" key="3">
    <source>
        <dbReference type="Proteomes" id="UP000719766"/>
    </source>
</evidence>
<accession>A0A9P7DEE5</accession>
<feature type="region of interest" description="Disordered" evidence="1">
    <location>
        <begin position="129"/>
        <end position="162"/>
    </location>
</feature>
<proteinExistence type="predicted"/>
<protein>
    <submittedName>
        <fullName evidence="2">Uncharacterized protein</fullName>
    </submittedName>
</protein>
<dbReference type="AlphaFoldDB" id="A0A9P7DEE5"/>
<keyword evidence="3" id="KW-1185">Reference proteome</keyword>
<dbReference type="RefSeq" id="XP_041156274.1">
    <property type="nucleotide sequence ID" value="XM_041311732.1"/>
</dbReference>
<dbReference type="EMBL" id="JABBWE010000061">
    <property type="protein sequence ID" value="KAG1789153.1"/>
    <property type="molecule type" value="Genomic_DNA"/>
</dbReference>
<sequence length="162" mass="18014">MEIRRRRSLAQETLMTYGIEAGGPHGLLITTEDTLVQFSRAKPIRQTFLLVRPWDRYLLGVPDFSDDTESTEGWTEPGSLTDESDESPSGSLIGVAVAGSPETAFRRIFASAVGCMLRVNNITFKYKSHLSTDGPSPPLRLNQHSPDEENHFRASYASRTRA</sequence>
<name>A0A9P7DEE5_9AGAM</name>
<feature type="region of interest" description="Disordered" evidence="1">
    <location>
        <begin position="66"/>
        <end position="91"/>
    </location>
</feature>
<dbReference type="Proteomes" id="UP000719766">
    <property type="component" value="Unassembled WGS sequence"/>
</dbReference>
<dbReference type="OrthoDB" id="2648741at2759"/>
<evidence type="ECO:0000256" key="1">
    <source>
        <dbReference type="SAM" id="MobiDB-lite"/>
    </source>
</evidence>
<organism evidence="2 3">
    <name type="scientific">Suillus plorans</name>
    <dbReference type="NCBI Taxonomy" id="116603"/>
    <lineage>
        <taxon>Eukaryota</taxon>
        <taxon>Fungi</taxon>
        <taxon>Dikarya</taxon>
        <taxon>Basidiomycota</taxon>
        <taxon>Agaricomycotina</taxon>
        <taxon>Agaricomycetes</taxon>
        <taxon>Agaricomycetidae</taxon>
        <taxon>Boletales</taxon>
        <taxon>Suillineae</taxon>
        <taxon>Suillaceae</taxon>
        <taxon>Suillus</taxon>
    </lineage>
</organism>
<comment type="caution">
    <text evidence="2">The sequence shown here is derived from an EMBL/GenBank/DDBJ whole genome shotgun (WGS) entry which is preliminary data.</text>
</comment>
<dbReference type="GeneID" id="64605496"/>
<evidence type="ECO:0000313" key="2">
    <source>
        <dbReference type="EMBL" id="KAG1789153.1"/>
    </source>
</evidence>
<gene>
    <name evidence="2" type="ORF">HD556DRAFT_822727</name>
</gene>
<reference evidence="2" key="1">
    <citation type="journal article" date="2020" name="New Phytol.">
        <title>Comparative genomics reveals dynamic genome evolution in host specialist ectomycorrhizal fungi.</title>
        <authorList>
            <person name="Lofgren L.A."/>
            <person name="Nguyen N.H."/>
            <person name="Vilgalys R."/>
            <person name="Ruytinx J."/>
            <person name="Liao H.L."/>
            <person name="Branco S."/>
            <person name="Kuo A."/>
            <person name="LaButti K."/>
            <person name="Lipzen A."/>
            <person name="Andreopoulos W."/>
            <person name="Pangilinan J."/>
            <person name="Riley R."/>
            <person name="Hundley H."/>
            <person name="Na H."/>
            <person name="Barry K."/>
            <person name="Grigoriev I.V."/>
            <person name="Stajich J.E."/>
            <person name="Kennedy P.G."/>
        </authorList>
    </citation>
    <scope>NUCLEOTIDE SEQUENCE</scope>
    <source>
        <strain evidence="2">S12</strain>
    </source>
</reference>